<gene>
    <name evidence="9" type="ORF">BSL78_06647</name>
</gene>
<reference evidence="9 10" key="1">
    <citation type="journal article" date="2017" name="PLoS Biol.">
        <title>The sea cucumber genome provides insights into morphological evolution and visceral regeneration.</title>
        <authorList>
            <person name="Zhang X."/>
            <person name="Sun L."/>
            <person name="Yuan J."/>
            <person name="Sun Y."/>
            <person name="Gao Y."/>
            <person name="Zhang L."/>
            <person name="Li S."/>
            <person name="Dai H."/>
            <person name="Hamel J.F."/>
            <person name="Liu C."/>
            <person name="Yu Y."/>
            <person name="Liu S."/>
            <person name="Lin W."/>
            <person name="Guo K."/>
            <person name="Jin S."/>
            <person name="Xu P."/>
            <person name="Storey K.B."/>
            <person name="Huan P."/>
            <person name="Zhang T."/>
            <person name="Zhou Y."/>
            <person name="Zhang J."/>
            <person name="Lin C."/>
            <person name="Li X."/>
            <person name="Xing L."/>
            <person name="Huo D."/>
            <person name="Sun M."/>
            <person name="Wang L."/>
            <person name="Mercier A."/>
            <person name="Li F."/>
            <person name="Yang H."/>
            <person name="Xiang J."/>
        </authorList>
    </citation>
    <scope>NUCLEOTIDE SEQUENCE [LARGE SCALE GENOMIC DNA]</scope>
    <source>
        <strain evidence="9">Shaxun</strain>
        <tissue evidence="9">Muscle</tissue>
    </source>
</reference>
<keyword evidence="7" id="KW-0732">Signal</keyword>
<dbReference type="SMART" id="SM00409">
    <property type="entry name" value="IG"/>
    <property type="match status" value="2"/>
</dbReference>
<dbReference type="Gene3D" id="2.60.40.10">
    <property type="entry name" value="Immunoglobulins"/>
    <property type="match status" value="3"/>
</dbReference>
<evidence type="ECO:0000256" key="5">
    <source>
        <dbReference type="ARBA" id="ARBA00023157"/>
    </source>
</evidence>
<dbReference type="InterPro" id="IPR013162">
    <property type="entry name" value="CD80_C2-set"/>
</dbReference>
<dbReference type="STRING" id="307972.A0A2G8L809"/>
<dbReference type="PROSITE" id="PS50835">
    <property type="entry name" value="IG_LIKE"/>
    <property type="match status" value="3"/>
</dbReference>
<evidence type="ECO:0000256" key="4">
    <source>
        <dbReference type="ARBA" id="ARBA00023136"/>
    </source>
</evidence>
<evidence type="ECO:0000259" key="8">
    <source>
        <dbReference type="PROSITE" id="PS50835"/>
    </source>
</evidence>
<proteinExistence type="predicted"/>
<keyword evidence="5" id="KW-1015">Disulfide bond</keyword>
<dbReference type="PANTHER" id="PTHR45889:SF8">
    <property type="entry name" value="IG-LIKE DOMAIN-CONTAINING PROTEIN"/>
    <property type="match status" value="1"/>
</dbReference>
<dbReference type="PANTHER" id="PTHR45889">
    <property type="entry name" value="IG-LIKE DOMAIN-CONTAINING PROTEIN"/>
    <property type="match status" value="1"/>
</dbReference>
<keyword evidence="2 6" id="KW-0812">Transmembrane</keyword>
<feature type="chain" id="PRO_5013728602" description="Ig-like domain-containing protein" evidence="7">
    <location>
        <begin position="20"/>
        <end position="492"/>
    </location>
</feature>
<dbReference type="AlphaFoldDB" id="A0A2G8L809"/>
<feature type="domain" description="Ig-like" evidence="8">
    <location>
        <begin position="20"/>
        <end position="107"/>
    </location>
</feature>
<dbReference type="SUPFAM" id="SSF48726">
    <property type="entry name" value="Immunoglobulin"/>
    <property type="match status" value="2"/>
</dbReference>
<sequence>MRLSLTGVFFIFTVRLVTSIRFAIDPPDVTVNSGRTATLQCRVINRGSFSVYWWSVAQSRYLSRDKTFYPEAFNPRFTIVGNHHLGFYNLRIANVNTQDAGQYHCVIIPVPGKGTEFKPVNLMVRQLQSPHPQSPICTSHPRENVKVGQVVTISCSSEGGVPPPHLTWFHHNRHAVVAGPSSSSVLTYTFTVEGGHNGIEFTCSSSHPTFTQSRSCSIVPFRPPPEINIEPTLFRGFVGSAVNFICISSLGSITEFEYSWFFANHTVNLDNRRLKIAAEGRVLMISNLLFADNGVSVRCDARNSDGISSATAVIRVINLTTQSTFNVNTTEDTTQSTFNVNTTEEEEDFGNLTTIFPDSQTVEFGGSASSKSNSLIIVILILAIVVGQILFIAVVYVIHKVANRIDEGMPSPEAGVRRQTEEAVSDSVGVQRNNDHLYKSLHRYDTANNALGITLTVRDIDTYSAGTLSFTDDDIYHEVPSSPPGQYEVPRS</sequence>
<dbReference type="InterPro" id="IPR003599">
    <property type="entry name" value="Ig_sub"/>
</dbReference>
<dbReference type="GO" id="GO:0016020">
    <property type="term" value="C:membrane"/>
    <property type="evidence" value="ECO:0007669"/>
    <property type="project" value="UniProtKB-SubCell"/>
</dbReference>
<dbReference type="Proteomes" id="UP000230750">
    <property type="component" value="Unassembled WGS sequence"/>
</dbReference>
<organism evidence="9 10">
    <name type="scientific">Stichopus japonicus</name>
    <name type="common">Sea cucumber</name>
    <dbReference type="NCBI Taxonomy" id="307972"/>
    <lineage>
        <taxon>Eukaryota</taxon>
        <taxon>Metazoa</taxon>
        <taxon>Echinodermata</taxon>
        <taxon>Eleutherozoa</taxon>
        <taxon>Echinozoa</taxon>
        <taxon>Holothuroidea</taxon>
        <taxon>Aspidochirotacea</taxon>
        <taxon>Aspidochirotida</taxon>
        <taxon>Stichopodidae</taxon>
        <taxon>Apostichopus</taxon>
    </lineage>
</organism>
<comment type="caution">
    <text evidence="9">The sequence shown here is derived from an EMBL/GenBank/DDBJ whole genome shotgun (WGS) entry which is preliminary data.</text>
</comment>
<dbReference type="OrthoDB" id="6159398at2759"/>
<evidence type="ECO:0000256" key="7">
    <source>
        <dbReference type="SAM" id="SignalP"/>
    </source>
</evidence>
<comment type="subcellular location">
    <subcellularLocation>
        <location evidence="1">Membrane</location>
        <topology evidence="1">Single-pass membrane protein</topology>
    </subcellularLocation>
</comment>
<evidence type="ECO:0000313" key="9">
    <source>
        <dbReference type="EMBL" id="PIK56403.1"/>
    </source>
</evidence>
<evidence type="ECO:0000313" key="10">
    <source>
        <dbReference type="Proteomes" id="UP000230750"/>
    </source>
</evidence>
<evidence type="ECO:0000256" key="3">
    <source>
        <dbReference type="ARBA" id="ARBA00022989"/>
    </source>
</evidence>
<accession>A0A2G8L809</accession>
<dbReference type="Pfam" id="PF07686">
    <property type="entry name" value="V-set"/>
    <property type="match status" value="1"/>
</dbReference>
<evidence type="ECO:0000256" key="6">
    <source>
        <dbReference type="SAM" id="Phobius"/>
    </source>
</evidence>
<evidence type="ECO:0000256" key="2">
    <source>
        <dbReference type="ARBA" id="ARBA00022692"/>
    </source>
</evidence>
<dbReference type="InterPro" id="IPR036179">
    <property type="entry name" value="Ig-like_dom_sf"/>
</dbReference>
<feature type="transmembrane region" description="Helical" evidence="6">
    <location>
        <begin position="375"/>
        <end position="398"/>
    </location>
</feature>
<dbReference type="InterPro" id="IPR007110">
    <property type="entry name" value="Ig-like_dom"/>
</dbReference>
<dbReference type="InterPro" id="IPR013783">
    <property type="entry name" value="Ig-like_fold"/>
</dbReference>
<dbReference type="Pfam" id="PF08205">
    <property type="entry name" value="C2-set_2"/>
    <property type="match status" value="1"/>
</dbReference>
<keyword evidence="4 6" id="KW-0472">Membrane</keyword>
<evidence type="ECO:0000256" key="1">
    <source>
        <dbReference type="ARBA" id="ARBA00004167"/>
    </source>
</evidence>
<keyword evidence="10" id="KW-1185">Reference proteome</keyword>
<feature type="domain" description="Ig-like" evidence="8">
    <location>
        <begin position="225"/>
        <end position="315"/>
    </location>
</feature>
<name>A0A2G8L809_STIJA</name>
<keyword evidence="3 6" id="KW-1133">Transmembrane helix</keyword>
<feature type="signal peptide" evidence="7">
    <location>
        <begin position="1"/>
        <end position="19"/>
    </location>
</feature>
<feature type="domain" description="Ig-like" evidence="8">
    <location>
        <begin position="132"/>
        <end position="217"/>
    </location>
</feature>
<dbReference type="EMBL" id="MRZV01000176">
    <property type="protein sequence ID" value="PIK56403.1"/>
    <property type="molecule type" value="Genomic_DNA"/>
</dbReference>
<dbReference type="InterPro" id="IPR013106">
    <property type="entry name" value="Ig_V-set"/>
</dbReference>
<dbReference type="CDD" id="cd00099">
    <property type="entry name" value="IgV"/>
    <property type="match status" value="1"/>
</dbReference>
<protein>
    <recommendedName>
        <fullName evidence="8">Ig-like domain-containing protein</fullName>
    </recommendedName>
</protein>